<dbReference type="Pfam" id="PF00582">
    <property type="entry name" value="Usp"/>
    <property type="match status" value="1"/>
</dbReference>
<accession>A0A1H3Z731</accession>
<name>A0A1H3Z731_9BACI</name>
<evidence type="ECO:0000313" key="4">
    <source>
        <dbReference type="Proteomes" id="UP000198584"/>
    </source>
</evidence>
<dbReference type="InterPro" id="IPR014729">
    <property type="entry name" value="Rossmann-like_a/b/a_fold"/>
</dbReference>
<reference evidence="4" key="1">
    <citation type="submission" date="2016-10" db="EMBL/GenBank/DDBJ databases">
        <authorList>
            <person name="Varghese N."/>
            <person name="Submissions S."/>
        </authorList>
    </citation>
    <scope>NUCLEOTIDE SEQUENCE [LARGE SCALE GENOMIC DNA]</scope>
    <source>
        <strain evidence="4">CCM7597</strain>
    </source>
</reference>
<dbReference type="EMBL" id="FNQR01000003">
    <property type="protein sequence ID" value="SEA19194.1"/>
    <property type="molecule type" value="Genomic_DNA"/>
</dbReference>
<dbReference type="Gene3D" id="3.40.50.620">
    <property type="entry name" value="HUPs"/>
    <property type="match status" value="1"/>
</dbReference>
<dbReference type="PANTHER" id="PTHR31964">
    <property type="entry name" value="ADENINE NUCLEOTIDE ALPHA HYDROLASES-LIKE SUPERFAMILY PROTEIN"/>
    <property type="match status" value="1"/>
</dbReference>
<keyword evidence="4" id="KW-1185">Reference proteome</keyword>
<feature type="domain" description="UspA" evidence="2">
    <location>
        <begin position="1"/>
        <end position="141"/>
    </location>
</feature>
<dbReference type="SUPFAM" id="SSF52402">
    <property type="entry name" value="Adenine nucleotide alpha hydrolases-like"/>
    <property type="match status" value="1"/>
</dbReference>
<evidence type="ECO:0000259" key="2">
    <source>
        <dbReference type="Pfam" id="PF00582"/>
    </source>
</evidence>
<gene>
    <name evidence="3" type="ORF">SAMN05421743_103141</name>
</gene>
<sequence length="141" mass="15294">MVKKYVVPVDGSEHSLRALDYAAKLARENGNRILLVNVQPLFDTYNTHRVFTNEEIEAQQEKAANEAIALADEHLKSVPVSVETRKMVGKIAPAICEVADEDDIEGVIMGSRGRGALRGAILGSISYSVLHSAKVPVTIVP</sequence>
<organism evidence="3 4">
    <name type="scientific">Thalassobacillus cyri</name>
    <dbReference type="NCBI Taxonomy" id="571932"/>
    <lineage>
        <taxon>Bacteria</taxon>
        <taxon>Bacillati</taxon>
        <taxon>Bacillota</taxon>
        <taxon>Bacilli</taxon>
        <taxon>Bacillales</taxon>
        <taxon>Bacillaceae</taxon>
        <taxon>Thalassobacillus</taxon>
    </lineage>
</organism>
<dbReference type="InterPro" id="IPR006016">
    <property type="entry name" value="UspA"/>
</dbReference>
<dbReference type="STRING" id="571932.SAMN05421743_103141"/>
<dbReference type="RefSeq" id="WP_093042997.1">
    <property type="nucleotide sequence ID" value="NZ_FNQR01000003.1"/>
</dbReference>
<dbReference type="InterPro" id="IPR006015">
    <property type="entry name" value="Universal_stress_UspA"/>
</dbReference>
<evidence type="ECO:0000256" key="1">
    <source>
        <dbReference type="ARBA" id="ARBA00008791"/>
    </source>
</evidence>
<comment type="similarity">
    <text evidence="1">Belongs to the universal stress protein A family.</text>
</comment>
<dbReference type="PANTHER" id="PTHR31964:SF113">
    <property type="entry name" value="USPA DOMAIN-CONTAINING PROTEIN"/>
    <property type="match status" value="1"/>
</dbReference>
<proteinExistence type="inferred from homology"/>
<dbReference type="AlphaFoldDB" id="A0A1H3Z731"/>
<dbReference type="PRINTS" id="PR01438">
    <property type="entry name" value="UNVRSLSTRESS"/>
</dbReference>
<dbReference type="Proteomes" id="UP000198584">
    <property type="component" value="Unassembled WGS sequence"/>
</dbReference>
<protein>
    <submittedName>
        <fullName evidence="3">Nucleotide-binding universal stress protein, UspA family</fullName>
    </submittedName>
</protein>
<dbReference type="OrthoDB" id="9777884at2"/>
<evidence type="ECO:0000313" key="3">
    <source>
        <dbReference type="EMBL" id="SEA19194.1"/>
    </source>
</evidence>
<dbReference type="CDD" id="cd23659">
    <property type="entry name" value="USP_At3g01520-like"/>
    <property type="match status" value="1"/>
</dbReference>